<evidence type="ECO:0000256" key="3">
    <source>
        <dbReference type="ARBA" id="ARBA00022729"/>
    </source>
</evidence>
<evidence type="ECO:0000256" key="5">
    <source>
        <dbReference type="SAM" id="SignalP"/>
    </source>
</evidence>
<dbReference type="PANTHER" id="PTHR38102">
    <property type="entry name" value="PERIPLASMIC CHAPERONE SPY"/>
    <property type="match status" value="1"/>
</dbReference>
<evidence type="ECO:0000313" key="7">
    <source>
        <dbReference type="Proteomes" id="UP000199308"/>
    </source>
</evidence>
<evidence type="ECO:0000256" key="4">
    <source>
        <dbReference type="ARBA" id="ARBA00022764"/>
    </source>
</evidence>
<reference evidence="6 7" key="1">
    <citation type="submission" date="2016-10" db="EMBL/GenBank/DDBJ databases">
        <authorList>
            <person name="de Groot N.N."/>
        </authorList>
    </citation>
    <scope>NUCLEOTIDE SEQUENCE [LARGE SCALE GENOMIC DNA]</scope>
    <source>
        <strain evidence="6 7">DSM 19706</strain>
    </source>
</reference>
<evidence type="ECO:0000313" key="6">
    <source>
        <dbReference type="EMBL" id="SET85983.1"/>
    </source>
</evidence>
<organism evidence="6 7">
    <name type="scientific">Thalassotalea agarivorans</name>
    <name type="common">Thalassomonas agarivorans</name>
    <dbReference type="NCBI Taxonomy" id="349064"/>
    <lineage>
        <taxon>Bacteria</taxon>
        <taxon>Pseudomonadati</taxon>
        <taxon>Pseudomonadota</taxon>
        <taxon>Gammaproteobacteria</taxon>
        <taxon>Alteromonadales</taxon>
        <taxon>Colwelliaceae</taxon>
        <taxon>Thalassotalea</taxon>
    </lineage>
</organism>
<dbReference type="Gene3D" id="1.20.120.1490">
    <property type="match status" value="1"/>
</dbReference>
<feature type="signal peptide" evidence="5">
    <location>
        <begin position="1"/>
        <end position="23"/>
    </location>
</feature>
<dbReference type="Proteomes" id="UP000199308">
    <property type="component" value="Unassembled WGS sequence"/>
</dbReference>
<proteinExistence type="inferred from homology"/>
<keyword evidence="3 5" id="KW-0732">Signal</keyword>
<dbReference type="OrthoDB" id="6227479at2"/>
<dbReference type="STRING" id="349064.SAMN05660429_02891"/>
<comment type="similarity">
    <text evidence="2">Belongs to the CpxP/Spy family.</text>
</comment>
<dbReference type="GO" id="GO:0030288">
    <property type="term" value="C:outer membrane-bounded periplasmic space"/>
    <property type="evidence" value="ECO:0007669"/>
    <property type="project" value="TreeGrafter"/>
</dbReference>
<protein>
    <submittedName>
        <fullName evidence="6">Protein CpxP</fullName>
    </submittedName>
</protein>
<sequence>MRMKKLIAAGIISGVALSGVALAKDDMKREFGGKQVMVKQMKRMAKMLDLTDDQKTEIKALMAAQKETMASYKEQMKTFKGKERELIQSDNFNEAAFLALQNEYQITLNQAALERARMKHKIWNVLNQEQREKWKNVSEKRAEFSRG</sequence>
<comment type="subcellular location">
    <subcellularLocation>
        <location evidence="1">Periplasm</location>
    </subcellularLocation>
</comment>
<dbReference type="InterPro" id="IPR012899">
    <property type="entry name" value="LTXXQ"/>
</dbReference>
<dbReference type="EMBL" id="FOHK01000017">
    <property type="protein sequence ID" value="SET85983.1"/>
    <property type="molecule type" value="Genomic_DNA"/>
</dbReference>
<evidence type="ECO:0000256" key="1">
    <source>
        <dbReference type="ARBA" id="ARBA00004418"/>
    </source>
</evidence>
<evidence type="ECO:0000256" key="2">
    <source>
        <dbReference type="ARBA" id="ARBA00008441"/>
    </source>
</evidence>
<dbReference type="CDD" id="cd09916">
    <property type="entry name" value="CpxP_like"/>
    <property type="match status" value="1"/>
</dbReference>
<name>A0A1I0HS50_THASX</name>
<keyword evidence="7" id="KW-1185">Reference proteome</keyword>
<gene>
    <name evidence="6" type="ORF">SAMN05660429_02891</name>
</gene>
<accession>A0A1I0HS50</accession>
<dbReference type="GO" id="GO:0051082">
    <property type="term" value="F:unfolded protein binding"/>
    <property type="evidence" value="ECO:0007669"/>
    <property type="project" value="TreeGrafter"/>
</dbReference>
<keyword evidence="4" id="KW-0574">Periplasm</keyword>
<dbReference type="InterPro" id="IPR052211">
    <property type="entry name" value="Cpx_auxiliary_protein"/>
</dbReference>
<feature type="chain" id="PRO_5011663649" evidence="5">
    <location>
        <begin position="24"/>
        <end position="147"/>
    </location>
</feature>
<dbReference type="Pfam" id="PF07813">
    <property type="entry name" value="LTXXQ"/>
    <property type="match status" value="1"/>
</dbReference>
<dbReference type="AlphaFoldDB" id="A0A1I0HS50"/>
<dbReference type="PANTHER" id="PTHR38102:SF1">
    <property type="entry name" value="PERIPLASMIC CHAPERONE SPY"/>
    <property type="match status" value="1"/>
</dbReference>